<accession>A0ABU1V475</accession>
<dbReference type="Proteomes" id="UP001253595">
    <property type="component" value="Unassembled WGS sequence"/>
</dbReference>
<dbReference type="EMBL" id="JAVDVX010000020">
    <property type="protein sequence ID" value="MDR7092267.1"/>
    <property type="molecule type" value="Genomic_DNA"/>
</dbReference>
<sequence length="130" mass="14384">MSVGAWSYESTFISPNGIWTASVVNANEIAMGAPTSGTLKLSTGFVFENCNPSFVWSDDSRFVAVPVWQSNRSQKLAIIKVENSKFIYYKKSFRVLELSSFIGGVVSGIDSPIYKPEKFELNLSEIINSI</sequence>
<reference evidence="1 2" key="1">
    <citation type="submission" date="2023-07" db="EMBL/GenBank/DDBJ databases">
        <title>Sorghum-associated microbial communities from plants grown in Nebraska, USA.</title>
        <authorList>
            <person name="Schachtman D."/>
        </authorList>
    </citation>
    <scope>NUCLEOTIDE SEQUENCE [LARGE SCALE GENOMIC DNA]</scope>
    <source>
        <strain evidence="1 2">BE190</strain>
    </source>
</reference>
<dbReference type="RefSeq" id="WP_310076407.1">
    <property type="nucleotide sequence ID" value="NZ_JAVDVX010000020.1"/>
</dbReference>
<evidence type="ECO:0000313" key="1">
    <source>
        <dbReference type="EMBL" id="MDR7092267.1"/>
    </source>
</evidence>
<comment type="caution">
    <text evidence="1">The sequence shown here is derived from an EMBL/GenBank/DDBJ whole genome shotgun (WGS) entry which is preliminary data.</text>
</comment>
<organism evidence="1 2">
    <name type="scientific">Cellvibrio fibrivorans</name>
    <dbReference type="NCBI Taxonomy" id="126350"/>
    <lineage>
        <taxon>Bacteria</taxon>
        <taxon>Pseudomonadati</taxon>
        <taxon>Pseudomonadota</taxon>
        <taxon>Gammaproteobacteria</taxon>
        <taxon>Cellvibrionales</taxon>
        <taxon>Cellvibrionaceae</taxon>
        <taxon>Cellvibrio</taxon>
    </lineage>
</organism>
<evidence type="ECO:0000313" key="2">
    <source>
        <dbReference type="Proteomes" id="UP001253595"/>
    </source>
</evidence>
<name>A0ABU1V475_9GAMM</name>
<gene>
    <name evidence="1" type="ORF">J2X05_004313</name>
</gene>
<proteinExistence type="predicted"/>
<protein>
    <submittedName>
        <fullName evidence="1">Uncharacterized protein</fullName>
    </submittedName>
</protein>
<keyword evidence="2" id="KW-1185">Reference proteome</keyword>